<protein>
    <submittedName>
        <fullName evidence="2">Uncharacterized protein</fullName>
    </submittedName>
</protein>
<dbReference type="AlphaFoldDB" id="A0A8J2MIY4"/>
<dbReference type="OrthoDB" id="7700090at2759"/>
<sequence length="95" mass="10836">MFCSSTEGAPPITAALIDSNNDLLSQMSNGRSEPEKLIRKPRSSDLEELEDEAEDDLETAAGTNLMRPLFVYRQQMESRARQNRKAIDRRQALFY</sequence>
<evidence type="ECO:0000256" key="1">
    <source>
        <dbReference type="SAM" id="MobiDB-lite"/>
    </source>
</evidence>
<organism evidence="2 3">
    <name type="scientific">Cotesia congregata</name>
    <name type="common">Parasitoid wasp</name>
    <name type="synonym">Apanteles congregatus</name>
    <dbReference type="NCBI Taxonomy" id="51543"/>
    <lineage>
        <taxon>Eukaryota</taxon>
        <taxon>Metazoa</taxon>
        <taxon>Ecdysozoa</taxon>
        <taxon>Arthropoda</taxon>
        <taxon>Hexapoda</taxon>
        <taxon>Insecta</taxon>
        <taxon>Pterygota</taxon>
        <taxon>Neoptera</taxon>
        <taxon>Endopterygota</taxon>
        <taxon>Hymenoptera</taxon>
        <taxon>Apocrita</taxon>
        <taxon>Ichneumonoidea</taxon>
        <taxon>Braconidae</taxon>
        <taxon>Microgastrinae</taxon>
        <taxon>Cotesia</taxon>
    </lineage>
</organism>
<reference evidence="2" key="1">
    <citation type="submission" date="2021-04" db="EMBL/GenBank/DDBJ databases">
        <authorList>
            <person name="Chebbi M.A.C M."/>
        </authorList>
    </citation>
    <scope>NUCLEOTIDE SEQUENCE</scope>
</reference>
<feature type="region of interest" description="Disordered" evidence="1">
    <location>
        <begin position="24"/>
        <end position="60"/>
    </location>
</feature>
<accession>A0A8J2MIY4</accession>
<gene>
    <name evidence="2" type="ORF">HICCMSTLAB_LOCUS4929</name>
</gene>
<proteinExistence type="predicted"/>
<comment type="caution">
    <text evidence="2">The sequence shown here is derived from an EMBL/GenBank/DDBJ whole genome shotgun (WGS) entry which is preliminary data.</text>
</comment>
<keyword evidence="3" id="KW-1185">Reference proteome</keyword>
<dbReference type="EMBL" id="CAJNRD030001119">
    <property type="protein sequence ID" value="CAG5088658.1"/>
    <property type="molecule type" value="Genomic_DNA"/>
</dbReference>
<feature type="compositionally biased region" description="Acidic residues" evidence="1">
    <location>
        <begin position="46"/>
        <end position="58"/>
    </location>
</feature>
<evidence type="ECO:0000313" key="3">
    <source>
        <dbReference type="Proteomes" id="UP000786811"/>
    </source>
</evidence>
<feature type="compositionally biased region" description="Basic and acidic residues" evidence="1">
    <location>
        <begin position="32"/>
        <end position="45"/>
    </location>
</feature>
<name>A0A8J2MIY4_COTCN</name>
<dbReference type="Proteomes" id="UP000786811">
    <property type="component" value="Unassembled WGS sequence"/>
</dbReference>
<evidence type="ECO:0000313" key="2">
    <source>
        <dbReference type="EMBL" id="CAG5088658.1"/>
    </source>
</evidence>